<dbReference type="InterPro" id="IPR038563">
    <property type="entry name" value="Endonuclease_7_sf"/>
</dbReference>
<protein>
    <submittedName>
        <fullName evidence="2">Endonuclease domain-containing protein</fullName>
    </submittedName>
</protein>
<dbReference type="SUPFAM" id="SSF54060">
    <property type="entry name" value="His-Me finger endonucleases"/>
    <property type="match status" value="1"/>
</dbReference>
<evidence type="ECO:0000313" key="2">
    <source>
        <dbReference type="EMBL" id="GLF98034.1"/>
    </source>
</evidence>
<comment type="caution">
    <text evidence="2">The sequence shown here is derived from an EMBL/GenBank/DDBJ whole genome shotgun (WGS) entry which is preliminary data.</text>
</comment>
<accession>A0ABQ5P648</accession>
<dbReference type="InterPro" id="IPR004211">
    <property type="entry name" value="Endonuclease_7"/>
</dbReference>
<dbReference type="Gene3D" id="3.40.1800.10">
    <property type="entry name" value="His-Me finger endonucleases"/>
    <property type="match status" value="1"/>
</dbReference>
<evidence type="ECO:0000313" key="3">
    <source>
        <dbReference type="Proteomes" id="UP001291653"/>
    </source>
</evidence>
<keyword evidence="2" id="KW-0255">Endonuclease</keyword>
<dbReference type="EMBL" id="BSBI01000013">
    <property type="protein sequence ID" value="GLF98034.1"/>
    <property type="molecule type" value="Genomic_DNA"/>
</dbReference>
<evidence type="ECO:0000256" key="1">
    <source>
        <dbReference type="SAM" id="MobiDB-lite"/>
    </source>
</evidence>
<dbReference type="InterPro" id="IPR044925">
    <property type="entry name" value="His-Me_finger_sf"/>
</dbReference>
<proteinExistence type="predicted"/>
<dbReference type="GO" id="GO:0004519">
    <property type="term" value="F:endonuclease activity"/>
    <property type="evidence" value="ECO:0007669"/>
    <property type="project" value="UniProtKB-KW"/>
</dbReference>
<feature type="region of interest" description="Disordered" evidence="1">
    <location>
        <begin position="255"/>
        <end position="288"/>
    </location>
</feature>
<keyword evidence="2" id="KW-0540">Nuclease</keyword>
<sequence>MEQELITLQDFPGHRRAALVGRSPSGAEIREIEAGLNEARGRIGASCSVTWPARGVDAVAWEGDDGRWHLRLGDRMLCTGHRDWGRSGAPAPAPQGSAIAHRREYHAFTDGVNFRIDLRGAVGDPDAWKYLEGVGVWEVELTGEESRPELIAPRMRCPVNAYYGDWGSYADPKQWKGRIRNYLTPLIGPGCHGCGRSPGVSIDHDHATGLVRGFLCVYCNTHIDSCPHPAGCEWAEYLNAPPALPYGRKYLDRTHEKRKAARTRPGDGQPAGGLAASTALGRTVRRPR</sequence>
<name>A0ABQ5P648_9ACTN</name>
<organism evidence="2 3">
    <name type="scientific">Streptomyces yaizuensis</name>
    <dbReference type="NCBI Taxonomy" id="2989713"/>
    <lineage>
        <taxon>Bacteria</taxon>
        <taxon>Bacillati</taxon>
        <taxon>Actinomycetota</taxon>
        <taxon>Actinomycetes</taxon>
        <taxon>Kitasatosporales</taxon>
        <taxon>Streptomycetaceae</taxon>
        <taxon>Streptomyces</taxon>
    </lineage>
</organism>
<keyword evidence="3" id="KW-1185">Reference proteome</keyword>
<gene>
    <name evidence="2" type="ORF">SYYSPA8_27075</name>
</gene>
<dbReference type="Proteomes" id="UP001291653">
    <property type="component" value="Unassembled WGS sequence"/>
</dbReference>
<dbReference type="RefSeq" id="WP_323450023.1">
    <property type="nucleotide sequence ID" value="NZ_BSBI01000013.1"/>
</dbReference>
<reference evidence="2 3" key="1">
    <citation type="submission" date="2022-10" db="EMBL/GenBank/DDBJ databases">
        <title>Draft genome sequence of Streptomyces sp. YSPA8.</title>
        <authorList>
            <person name="Moriuchi R."/>
            <person name="Dohra H."/>
            <person name="Yamamura H."/>
            <person name="Kodani S."/>
        </authorList>
    </citation>
    <scope>NUCLEOTIDE SEQUENCE [LARGE SCALE GENOMIC DNA]</scope>
    <source>
        <strain evidence="2 3">YSPA8</strain>
    </source>
</reference>
<dbReference type="Pfam" id="PF02945">
    <property type="entry name" value="Endonuclease_7"/>
    <property type="match status" value="1"/>
</dbReference>
<keyword evidence="2" id="KW-0378">Hydrolase</keyword>